<feature type="transmembrane region" description="Helical" evidence="2">
    <location>
        <begin position="2959"/>
        <end position="2978"/>
    </location>
</feature>
<dbReference type="GO" id="GO:0000724">
    <property type="term" value="P:double-strand break repair via homologous recombination"/>
    <property type="evidence" value="ECO:0007669"/>
    <property type="project" value="TreeGrafter"/>
</dbReference>
<feature type="region of interest" description="Disordered" evidence="1">
    <location>
        <begin position="95"/>
        <end position="124"/>
    </location>
</feature>
<keyword evidence="2" id="KW-0812">Transmembrane</keyword>
<dbReference type="InterPro" id="IPR051246">
    <property type="entry name" value="WDR48"/>
</dbReference>
<dbReference type="SUPFAM" id="SSF51126">
    <property type="entry name" value="Pectin lyase-like"/>
    <property type="match status" value="5"/>
</dbReference>
<feature type="compositionally biased region" description="Polar residues" evidence="1">
    <location>
        <begin position="2534"/>
        <end position="2543"/>
    </location>
</feature>
<protein>
    <submittedName>
        <fullName evidence="4">Uncharacterized protein</fullName>
    </submittedName>
</protein>
<dbReference type="InterPro" id="IPR011050">
    <property type="entry name" value="Pectin_lyase_fold/virulence"/>
</dbReference>
<evidence type="ECO:0000256" key="2">
    <source>
        <dbReference type="SAM" id="Phobius"/>
    </source>
</evidence>
<keyword evidence="2" id="KW-1133">Transmembrane helix</keyword>
<feature type="transmembrane region" description="Helical" evidence="2">
    <location>
        <begin position="3331"/>
        <end position="3353"/>
    </location>
</feature>
<dbReference type="PANTHER" id="PTHR19862:SF14">
    <property type="entry name" value="WD REPEAT-CONTAINING PROTEIN 48"/>
    <property type="match status" value="1"/>
</dbReference>
<evidence type="ECO:0000313" key="5">
    <source>
        <dbReference type="Proteomes" id="UP000747399"/>
    </source>
</evidence>
<keyword evidence="3" id="KW-0732">Signal</keyword>
<feature type="region of interest" description="Disordered" evidence="1">
    <location>
        <begin position="2521"/>
        <end position="2547"/>
    </location>
</feature>
<evidence type="ECO:0000313" key="4">
    <source>
        <dbReference type="EMBL" id="GIL61532.1"/>
    </source>
</evidence>
<keyword evidence="5" id="KW-1185">Reference proteome</keyword>
<feature type="transmembrane region" description="Helical" evidence="2">
    <location>
        <begin position="3532"/>
        <end position="3554"/>
    </location>
</feature>
<feature type="compositionally biased region" description="Low complexity" evidence="1">
    <location>
        <begin position="2521"/>
        <end position="2533"/>
    </location>
</feature>
<feature type="transmembrane region" description="Helical" evidence="2">
    <location>
        <begin position="3499"/>
        <end position="3520"/>
    </location>
</feature>
<feature type="signal peptide" evidence="3">
    <location>
        <begin position="1"/>
        <end position="31"/>
    </location>
</feature>
<dbReference type="Proteomes" id="UP000747399">
    <property type="component" value="Unassembled WGS sequence"/>
</dbReference>
<feature type="compositionally biased region" description="Pro residues" evidence="1">
    <location>
        <begin position="1910"/>
        <end position="1941"/>
    </location>
</feature>
<feature type="transmembrane region" description="Helical" evidence="2">
    <location>
        <begin position="2999"/>
        <end position="3018"/>
    </location>
</feature>
<proteinExistence type="predicted"/>
<feature type="region of interest" description="Disordered" evidence="1">
    <location>
        <begin position="1910"/>
        <end position="1945"/>
    </location>
</feature>
<dbReference type="EMBL" id="BNCO01000045">
    <property type="protein sequence ID" value="GIL61532.1"/>
    <property type="molecule type" value="Genomic_DNA"/>
</dbReference>
<evidence type="ECO:0000256" key="1">
    <source>
        <dbReference type="SAM" id="MobiDB-lite"/>
    </source>
</evidence>
<dbReference type="InterPro" id="IPR006626">
    <property type="entry name" value="PbH1"/>
</dbReference>
<reference evidence="4" key="1">
    <citation type="journal article" date="2021" name="Proc. Natl. Acad. Sci. U.S.A.">
        <title>Three genomes in the algal genus Volvox reveal the fate of a haploid sex-determining region after a transition to homothallism.</title>
        <authorList>
            <person name="Yamamoto K."/>
            <person name="Hamaji T."/>
            <person name="Kawai-Toyooka H."/>
            <person name="Matsuzaki R."/>
            <person name="Takahashi F."/>
            <person name="Nishimura Y."/>
            <person name="Kawachi M."/>
            <person name="Noguchi H."/>
            <person name="Minakuchi Y."/>
            <person name="Umen J.G."/>
            <person name="Toyoda A."/>
            <person name="Nozaki H."/>
        </authorList>
    </citation>
    <scope>NUCLEOTIDE SEQUENCE</scope>
    <source>
        <strain evidence="4">NIES-3780</strain>
    </source>
</reference>
<feature type="chain" id="PRO_5035282949" evidence="3">
    <location>
        <begin position="32"/>
        <end position="3606"/>
    </location>
</feature>
<evidence type="ECO:0000256" key="3">
    <source>
        <dbReference type="SAM" id="SignalP"/>
    </source>
</evidence>
<comment type="caution">
    <text evidence="4">The sequence shown here is derived from an EMBL/GenBank/DDBJ whole genome shotgun (WGS) entry which is preliminary data.</text>
</comment>
<dbReference type="SMART" id="SM00710">
    <property type="entry name" value="PbH1"/>
    <property type="match status" value="29"/>
</dbReference>
<organism evidence="4 5">
    <name type="scientific">Volvox africanus</name>
    <dbReference type="NCBI Taxonomy" id="51714"/>
    <lineage>
        <taxon>Eukaryota</taxon>
        <taxon>Viridiplantae</taxon>
        <taxon>Chlorophyta</taxon>
        <taxon>core chlorophytes</taxon>
        <taxon>Chlorophyceae</taxon>
        <taxon>CS clade</taxon>
        <taxon>Chlamydomonadales</taxon>
        <taxon>Volvocaceae</taxon>
        <taxon>Volvox</taxon>
    </lineage>
</organism>
<feature type="region of interest" description="Disordered" evidence="1">
    <location>
        <begin position="1700"/>
        <end position="1724"/>
    </location>
</feature>
<dbReference type="GO" id="GO:0043130">
    <property type="term" value="F:ubiquitin binding"/>
    <property type="evidence" value="ECO:0007669"/>
    <property type="project" value="TreeGrafter"/>
</dbReference>
<sequence>MDRINRASLSRALLTSILLQGLLQWSSSAYAAESALPDAAVVCSITLTGEPQRTASNNTDAWTPTFFRIQCNSTGHSQPRVFVLIGEQLFRHAPSRSADRECGLPPSGPTSYAGSPPPHPAVPLAPSYSEAPSYPPSYVGGPVPPSSYSWAPPSPIYPGAGGDAWRETHSWVSLRASDDWTEGFDPFSTTSLTSPPLLPPNVTQPPSPVTVGAECFVESLDDKDWGITFADEIEHLELRDSVIQGAPLSYQPLIRCPNCKYVTLVNVTVRDLQGKNLLGDSDDCGNRTVGALYFSGVRSAIVDHLTCVNVKGATDFACLWFGLTSTDVKSGSEAKDPKEAFFRISNSAFMNNSITKGGCIEDEYASNGFGLGSVVFYAKDVGANLESVEVFGTTMYGIDGGLGSALAFYAPEENQLHMDVFNISGNSNFTHNKAARHGGAVFINVYTSLGRLHVTQSSRIDNNTASGDGNGGAFYIAPLIDSLEIEGASSVSANSAALSGGAFYLEQGIRDISILRGSCVSGNRAFANGGAFFIQGAADVKSISIGGNSHVDHNTVDVNVELISNGGGAFYLNGVSLEKFMIFKGSSMNNNTLIGTATRSYCRGGGLHVGGDLGTLVVQQNSSISNNAAASGGGVFVERGILGGILVLEGSRVDNNSATGGGEGSDLQKDGGGIMVTGACPNVTIMNWSSISGNIASHMEAQGGGIFIGGGLQKLVVKKGSQMSRNFATRGGAAIIAVGLSSDMLYDEGSYMVTDLVEISEGSCICNNSASVPNGGSYYGAMYFRNTRVTSFTITNGSCVCGNKVAVGDGLGGAVYADNGFVNFTVCHNSGLSDNVGGNGGAVRFPAQYGQTLLGLERFELCDNSNMDGNQARTSGGALYITGPVGKIIVSNSSISHNSALLTGGALYFWSSIFQSVSISDSLVYNNSVGFAQGGFFRLEDGNQTDSAAEGNFDLNLRILTELVRSGGGAVYITRVIKSLSYRIISSLYDNVAFLGRGGFMSFSDGNQTFMAGGGAAAAGHITFSNSSISQNRALKDGGAVYINGVIKSLYVHASNLSDNVAFLGRGGFMSFSDGNQTVMAGGGAAAAGHITFSNSSIYSNIASNNGGAVYINGVIKSFSVHGSSLYDNVVAKGRGGFMCISDGNQTVMAGGGAAAAGHITFSNSNIYSNSANTDGGAVYINGVIKSLSVHGSNLSDNKALFGRGGFMSFSDGNQTVMAGGGAAAAGNITFSNSKIYHNRALKDGGAVYINGVIKSLSVHGSRLYNNSVDDGRGGFMSFSDGNQTVMAGGGAAAAGNITFSNSKIYHNRALKDGGAVYINGVIKSFSVHGSRLYNNSVDDGRGGFMSFSDGNQTVMAGGGAAAAGHITFSHSKIYHNRASNDGGAVYINGVIKSFSVHGSRLYNNSVDDGRGGFMSLSSQQVFDDPDAFEDDGVSSSIRRLLSNGPFYLNITHSQISGNSALKEGGAISINVGHRITTVYRDNLRAQLQKSQVLYISITDTSWRDNRAHYGAGGALAFRSIMPYVADEQRLASVLLGARINIKNSNFSTNTAGRDSTRLQFIRNVRPPGGNGGALFIWAEPSSLDSPYWTKLSATKSSYIMYDNDRCDAIENGLIPGIDAFENLSCWPRGSQMCGISLEGVILAGNLATGGYGGGLLAANCAVKIINSTFYNNSATWDGGGMAFMDNDLPTYLITPIDTSIPNNGRRRSSNNSSNTASPPYPQASNLLSNVSKEALQNVNMSKPLQRPWLVFHHTAFTRNTAANGGGAFLEINKTAAIVLDCNLTNNIAMAEGGGVMLTGASDFSKVIGAFGGTHFTNNRAGTAGGGAAVRLAASMAVAVLLNNTFKGNSATRGGGLFNSGVKGSSLLVWNCSIVDNNANYGGGVDLDYVYVNATAADIAPDSSTIPIFLLPPSPMPPAPPTPSPPPSPPRPLRPPPPPPGEKLSIPEKALVHFLQCQFSRNQALVQGGGINMAADRADIDRRTVLVLLEQNTLNLNTADIGGGICFSATNSCMMRISNCSISNNTAQMGGGGAYSMTKCGGQLLVGNGSLWTGNSAGLYGGAIMVVSTDDITVSSSTANVSGVSMVSASSNNTLSKCSVVCLNVSESNVTGNSAGEGGGIFASQETAVAIWGTALMNNTAWGFGGAVAAVNCTLLKIFNSSIINNQAASSGGGIFNGQCAIFIMEFGELTQNRASTGGGIHINGTSAATVSSRRMLQVGMGARSFNASDELIDSPVAILSHVGLDTNIAIVGLGMFIRAASSEIPPSSSSAAVSNIQSYQGHGGAIFVSGQVGVAVSDSTAGPGNSANVGTVLATTQACSSLGSHKATQFTSGPGTVVEQLAKFVAREWLDVVAALSRAGNVECSLLVLRAMNLTWSTQSSPSVNVQQQAATGSKGKPSQLPLLWLQDLGASSLVANCTTSSSNVLTTTDEKKEISGLVRHLMSARMGPTLKAPGSVDSPVEGFEDGQNLLPSLINTIRACLYTPTQSSMNEDEGAMALAVPATHMRLISFDGVLLVPAEGSNGSSSSSEGNPIQTPSSVTGTAAGPYLSSIDDGSTFREKDIKALIVRPNTFFNLTIQLYDGLGQPVTVDTPPFSVGLHILSNPADATSVSADEKFGQIIRDTTLNLSTEHGIVSWTALKMLGWPGQYVLEATAVNSTSAYPALYGMGELKVGNFQIHVELLPCEVGSELVTVDGIYSCSRCRRDRVGLWWDRRVPLSELLSSNGNVSHSAWKTSREANSNLTTSRGNNGEEPSCPSCCQACPTNALCPGDSLLLPAPGYWHSAPNSPRMHRCPQPAACGKVESFGDVLDGFWDKALLRFSMSSNGMGPLPTVTFNSTTISVGNRSVIALRKDNRSVLLTVCQLWSYETFPPNRDNILKQQYNISRLAIEGEPPCYLFDDDPSTSGIRAHGSSGNRSYLQLQCATGYTGHLCAACLPGYSLSADFSCMKCPSLARTVVVGLLAFWGTVALILFTIFSNMSLTRAEAKAAEELSSLDLLKTLITHVQYFIIITKLGIGYPPIITKYQSVLSSFISMENFIAYSPSCLFKGLGSAGQAASQISFAFGAPCMATFVSLVLWTIRYLTANQGRLRRTNADLRRSLRPGMRVAVVISAEEEGSVQRQPLSPSFAGGGIDCTSSGGSAWYTFPTSLPHVACGTSIGSVHQQVTNRSSSTPMTPTGGPQFINAKLQQQPTAAISKSQTSSLHSCLEEPALATCDPTNAAGSNANVGNNVSGDERNENEMPWPQQLTPPAFLSGPLPSPASEYMQDAGHCVGLEGRADEREQRGGEGREQLGWFRAMWYYLRHETVNPLRLLLLADQSVTLRQQLEVVIIVASFILYPSLCQISLGIFACYKIDPAYGAFKENQKATWPHGYWVRNMQQECYAGVHKRVYVPIGIATVLLFCFCPPIICLILTMRCRRNFNNIRMRIQYGFLYQQYKPEFFWWASVRQLQVLALVTVEVFGRGLPVQQQALMLLSVLIIIAAINNASSPERFRELLILEFLSMCVLSLTLTLGLFFVGTGEDQLSSSAATAVGTIILTINACFISCALCVSVKKNAMRARILFTSSWNSMMSRTSIFKALDKMEQMNSRASIGGGGSMVNAK</sequence>
<name>A0A8J4BHU6_9CHLO</name>
<feature type="transmembrane region" description="Helical" evidence="2">
    <location>
        <begin position="3393"/>
        <end position="3418"/>
    </location>
</feature>
<feature type="transmembrane region" description="Helical" evidence="2">
    <location>
        <begin position="3062"/>
        <end position="3085"/>
    </location>
</feature>
<gene>
    <name evidence="4" type="ORF">Vafri_15963</name>
</gene>
<dbReference type="PANTHER" id="PTHR19862">
    <property type="entry name" value="WD REPEAT-CONTAINING PROTEIN 48"/>
    <property type="match status" value="1"/>
</dbReference>
<keyword evidence="2" id="KW-0472">Membrane</keyword>
<accession>A0A8J4BHU6</accession>